<dbReference type="Proteomes" id="UP000509510">
    <property type="component" value="Chromosome II"/>
</dbReference>
<gene>
    <name evidence="2" type="ORF">TRUGW13939_02512</name>
</gene>
<dbReference type="OrthoDB" id="10469110at2759"/>
<feature type="region of interest" description="Disordered" evidence="1">
    <location>
        <begin position="192"/>
        <end position="211"/>
    </location>
</feature>
<proteinExistence type="predicted"/>
<keyword evidence="3" id="KW-1185">Reference proteome</keyword>
<evidence type="ECO:0000256" key="1">
    <source>
        <dbReference type="SAM" id="MobiDB-lite"/>
    </source>
</evidence>
<accession>A0A7H8QNJ7</accession>
<dbReference type="AlphaFoldDB" id="A0A7H8QNJ7"/>
<evidence type="ECO:0000313" key="3">
    <source>
        <dbReference type="Proteomes" id="UP000509510"/>
    </source>
</evidence>
<protein>
    <submittedName>
        <fullName evidence="2">Uncharacterized protein</fullName>
    </submittedName>
</protein>
<dbReference type="GeneID" id="55990020"/>
<reference evidence="3" key="1">
    <citation type="submission" date="2020-06" db="EMBL/GenBank/DDBJ databases">
        <title>A chromosome-scale genome assembly of Talaromyces rugulosus W13939.</title>
        <authorList>
            <person name="Wang B."/>
            <person name="Guo L."/>
            <person name="Ye K."/>
            <person name="Wang L."/>
        </authorList>
    </citation>
    <scope>NUCLEOTIDE SEQUENCE [LARGE SCALE GENOMIC DNA]</scope>
    <source>
        <strain evidence="3">W13939</strain>
    </source>
</reference>
<sequence length="211" mass="23995">MSDQGYPDIHVDLDAGEKNVELGGISKEVWKTLEEKWGNLAKALHRLNIFLNFHDHYKHDDDAPDSVDWAMTKGAPSVNNTKIELAEIRYGRIESIAPKDSLWFIIKHHQDPQGPIHKMSTFYSSVQIYNGDKTVKHKILPDVPVRVIEATQHGLDTYVLLAMHAEPNEWGPVLNICKGRLEVKESVTVRVMDSKPQGKHRSATWKGEEKN</sequence>
<organism evidence="2 3">
    <name type="scientific">Talaromyces rugulosus</name>
    <name type="common">Penicillium rugulosum</name>
    <dbReference type="NCBI Taxonomy" id="121627"/>
    <lineage>
        <taxon>Eukaryota</taxon>
        <taxon>Fungi</taxon>
        <taxon>Dikarya</taxon>
        <taxon>Ascomycota</taxon>
        <taxon>Pezizomycotina</taxon>
        <taxon>Eurotiomycetes</taxon>
        <taxon>Eurotiomycetidae</taxon>
        <taxon>Eurotiales</taxon>
        <taxon>Trichocomaceae</taxon>
        <taxon>Talaromyces</taxon>
        <taxon>Talaromyces sect. Islandici</taxon>
    </lineage>
</organism>
<name>A0A7H8QNJ7_TALRU</name>
<dbReference type="EMBL" id="CP055899">
    <property type="protein sequence ID" value="QKX55419.1"/>
    <property type="molecule type" value="Genomic_DNA"/>
</dbReference>
<evidence type="ECO:0000313" key="2">
    <source>
        <dbReference type="EMBL" id="QKX55419.1"/>
    </source>
</evidence>
<dbReference type="RefSeq" id="XP_035341598.1">
    <property type="nucleotide sequence ID" value="XM_035485705.1"/>
</dbReference>
<dbReference type="KEGG" id="trg:TRUGW13939_02512"/>